<dbReference type="EMBL" id="BAABHB010000003">
    <property type="protein sequence ID" value="GAA4403910.1"/>
    <property type="molecule type" value="Genomic_DNA"/>
</dbReference>
<sequence length="501" mass="56949">MMLIVSPFRIALLCSVKTEASMNKVITQSGIPPLRTQPTWGFFSRQSFLGLCLFLAFCISQSVQAQKPSVPRLVQQLSQKQPNLLRQHPILNPKRIDALYNQTGDEYLWSPEWEPFRKAFLQTLERADDFGLNRDNYHYTLLKTLNRKNTLAYELYTSDALLTFMEHVGYGTNRPNWLTINPDCDPVGQEFGVETYLLTAFANCYTFPQVLEGTEPQTQVYQTLRTEMMRVNGIINRPELVTGPIPFTGELAENRLLVNRLKAWGVLPLNAVHPSEIQVQQALTLFQQKVGEPADGRLTLTTLAKVNKPFADYTKMLVRSLNSWRWLNAINEYKTLVINLPAAELYGFEGSTVTLSMRALLGKPETPTPQFFSHLTNVRFSPNPGQSGFLPYTIPPNELTVFAQNLNPQILFRQDSRFHNLGGVQVEKPMELAAWLLDDNDEVHHLIQRPPTQTGTTSIIRKISPPVSLLVFANSMGIDERGNIRLYDDAYQHANSLLMHR</sequence>
<dbReference type="InterPro" id="IPR005490">
    <property type="entry name" value="LD_TPept_cat_dom"/>
</dbReference>
<dbReference type="Proteomes" id="UP001500936">
    <property type="component" value="Unassembled WGS sequence"/>
</dbReference>
<dbReference type="InterPro" id="IPR045380">
    <property type="entry name" value="LD_TPept_scaffold_dom"/>
</dbReference>
<dbReference type="SUPFAM" id="SSF47090">
    <property type="entry name" value="PGBD-like"/>
    <property type="match status" value="1"/>
</dbReference>
<name>A0ABP8KCD3_9BACT</name>
<evidence type="ECO:0000313" key="2">
    <source>
        <dbReference type="EMBL" id="GAA4403910.1"/>
    </source>
</evidence>
<protein>
    <recommendedName>
        <fullName evidence="1">L,D-transpeptidase scaffold domain-containing protein</fullName>
    </recommendedName>
</protein>
<evidence type="ECO:0000313" key="3">
    <source>
        <dbReference type="Proteomes" id="UP001500936"/>
    </source>
</evidence>
<keyword evidence="3" id="KW-1185">Reference proteome</keyword>
<accession>A0ABP8KCD3</accession>
<reference evidence="3" key="1">
    <citation type="journal article" date="2019" name="Int. J. Syst. Evol. Microbiol.">
        <title>The Global Catalogue of Microorganisms (GCM) 10K type strain sequencing project: providing services to taxonomists for standard genome sequencing and annotation.</title>
        <authorList>
            <consortium name="The Broad Institute Genomics Platform"/>
            <consortium name="The Broad Institute Genome Sequencing Center for Infectious Disease"/>
            <person name="Wu L."/>
            <person name="Ma J."/>
        </authorList>
    </citation>
    <scope>NUCLEOTIDE SEQUENCE [LARGE SCALE GENOMIC DNA]</scope>
    <source>
        <strain evidence="3">JCM 17925</strain>
    </source>
</reference>
<feature type="domain" description="L,D-transpeptidase scaffold" evidence="1">
    <location>
        <begin position="95"/>
        <end position="227"/>
    </location>
</feature>
<dbReference type="InterPro" id="IPR036365">
    <property type="entry name" value="PGBD-like_sf"/>
</dbReference>
<evidence type="ECO:0000259" key="1">
    <source>
        <dbReference type="Pfam" id="PF20142"/>
    </source>
</evidence>
<dbReference type="InterPro" id="IPR052905">
    <property type="entry name" value="LD-transpeptidase_YkuD-like"/>
</dbReference>
<dbReference type="Pfam" id="PF20142">
    <property type="entry name" value="Scaffold"/>
    <property type="match status" value="1"/>
</dbReference>
<dbReference type="PANTHER" id="PTHR41533">
    <property type="entry name" value="L,D-TRANSPEPTIDASE HI_1667-RELATED"/>
    <property type="match status" value="1"/>
</dbReference>
<organism evidence="2 3">
    <name type="scientific">Nibrella viscosa</name>
    <dbReference type="NCBI Taxonomy" id="1084524"/>
    <lineage>
        <taxon>Bacteria</taxon>
        <taxon>Pseudomonadati</taxon>
        <taxon>Bacteroidota</taxon>
        <taxon>Cytophagia</taxon>
        <taxon>Cytophagales</taxon>
        <taxon>Spirosomataceae</taxon>
        <taxon>Nibrella</taxon>
    </lineage>
</organism>
<proteinExistence type="predicted"/>
<dbReference type="PANTHER" id="PTHR41533:SF1">
    <property type="entry name" value="L,D-TRANSPEPTIDASE YCBB-RELATED"/>
    <property type="match status" value="1"/>
</dbReference>
<comment type="caution">
    <text evidence="2">The sequence shown here is derived from an EMBL/GenBank/DDBJ whole genome shotgun (WGS) entry which is preliminary data.</text>
</comment>
<gene>
    <name evidence="2" type="ORF">GCM10023187_20420</name>
</gene>
<dbReference type="CDD" id="cd16913">
    <property type="entry name" value="YkuD_like"/>
    <property type="match status" value="1"/>
</dbReference>